<accession>A0A1V0SDW1</accession>
<protein>
    <submittedName>
        <fullName evidence="1">Uncharacterized protein</fullName>
    </submittedName>
</protein>
<reference evidence="1" key="1">
    <citation type="journal article" date="2017" name="Science">
        <title>Giant viruses with an expanded complement of translation system components.</title>
        <authorList>
            <person name="Schulz F."/>
            <person name="Yutin N."/>
            <person name="Ivanova N.N."/>
            <person name="Ortega D.R."/>
            <person name="Lee T.K."/>
            <person name="Vierheilig J."/>
            <person name="Daims H."/>
            <person name="Horn M."/>
            <person name="Wagner M."/>
            <person name="Jensen G.J."/>
            <person name="Kyrpides N.C."/>
            <person name="Koonin E.V."/>
            <person name="Woyke T."/>
        </authorList>
    </citation>
    <scope>NUCLEOTIDE SEQUENCE</scope>
    <source>
        <strain evidence="1">ILV1</strain>
    </source>
</reference>
<gene>
    <name evidence="1" type="ORF">Indivirus_5_25</name>
</gene>
<dbReference type="EMBL" id="KY684089">
    <property type="protein sequence ID" value="ARF09902.1"/>
    <property type="molecule type" value="Genomic_DNA"/>
</dbReference>
<sequence length="414" mass="47685">MNTSKHRVMVKVVFWDENGTKCTVQVPTDIANAIGLIATAINSSFIEGTSGILEFKFGTTKAAMLNYLRHKTSVVRQESEIWSGANMTVKDWCEMSHVASQMGDFDFFCDANKFPPLYAVCDCIEDFPPEAIVLYVEQYLTMCFSTECSCWACYWQRERQAALAEFEELPPQTQADLIDECRLYLGWCIIYPSNRSDSYLNICDRDTLPVNERKDTFINYDDWLVTGKAALFKSWFSRTVEEREIAMLVVGVNSRRLMIPACFDKQPFCTRWTTFNTTYPDFARFIWDNVDREVLLSDDVACVPTKRLTKMKKASFDEMAQYINSLRSKEQVVDPVEEMFRIRLRQTKRVFFHSATGEVAVAEAQLIQYLANKKRKEQQAASAEAVKQARTGISSMKIPNFHLNLARMNRNSKK</sequence>
<name>A0A1V0SDW1_9VIRU</name>
<organism evidence="1">
    <name type="scientific">Indivirus ILV1</name>
    <dbReference type="NCBI Taxonomy" id="1977633"/>
    <lineage>
        <taxon>Viruses</taxon>
        <taxon>Varidnaviria</taxon>
        <taxon>Bamfordvirae</taxon>
        <taxon>Nucleocytoviricota</taxon>
        <taxon>Megaviricetes</taxon>
        <taxon>Imitervirales</taxon>
        <taxon>Mimiviridae</taxon>
        <taxon>Klosneuvirinae</taxon>
        <taxon>Indivirus</taxon>
    </lineage>
</organism>
<evidence type="ECO:0000313" key="1">
    <source>
        <dbReference type="EMBL" id="ARF09902.1"/>
    </source>
</evidence>
<proteinExistence type="predicted"/>